<dbReference type="Gene3D" id="3.40.710.10">
    <property type="entry name" value="DD-peptidase/beta-lactamase superfamily"/>
    <property type="match status" value="1"/>
</dbReference>
<dbReference type="InterPro" id="IPR001466">
    <property type="entry name" value="Beta-lactam-related"/>
</dbReference>
<evidence type="ECO:0000313" key="2">
    <source>
        <dbReference type="EMBL" id="AWX56258.1"/>
    </source>
</evidence>
<dbReference type="InterPro" id="IPR050491">
    <property type="entry name" value="AmpC-like"/>
</dbReference>
<dbReference type="AlphaFoldDB" id="A0A2Z4MIF8"/>
<dbReference type="EMBL" id="CP030117">
    <property type="protein sequence ID" value="AWX56258.1"/>
    <property type="molecule type" value="Genomic_DNA"/>
</dbReference>
<feature type="domain" description="Beta-lactamase-related" evidence="1">
    <location>
        <begin position="10"/>
        <end position="356"/>
    </location>
</feature>
<dbReference type="PANTHER" id="PTHR46825:SF9">
    <property type="entry name" value="BETA-LACTAMASE-RELATED DOMAIN-CONTAINING PROTEIN"/>
    <property type="match status" value="1"/>
</dbReference>
<evidence type="ECO:0000313" key="3">
    <source>
        <dbReference type="Proteomes" id="UP000036061"/>
    </source>
</evidence>
<dbReference type="InterPro" id="IPR012338">
    <property type="entry name" value="Beta-lactam/transpept-like"/>
</dbReference>
<name>A0A2Z4MIF8_BREBE</name>
<accession>A0A2Z4MIF8</accession>
<organism evidence="2 3">
    <name type="scientific">Brevibacillus brevis</name>
    <name type="common">Bacillus brevis</name>
    <dbReference type="NCBI Taxonomy" id="1393"/>
    <lineage>
        <taxon>Bacteria</taxon>
        <taxon>Bacillati</taxon>
        <taxon>Bacillota</taxon>
        <taxon>Bacilli</taxon>
        <taxon>Bacillales</taxon>
        <taxon>Paenibacillaceae</taxon>
        <taxon>Brevibacillus</taxon>
    </lineage>
</organism>
<protein>
    <submittedName>
        <fullName evidence="2">Penicillin-binding protein</fullName>
    </submittedName>
</protein>
<dbReference type="Pfam" id="PF00144">
    <property type="entry name" value="Beta-lactamase"/>
    <property type="match status" value="1"/>
</dbReference>
<dbReference type="RefSeq" id="WP_053079581.1">
    <property type="nucleotide sequence ID" value="NZ_CP030117.1"/>
</dbReference>
<reference evidence="2 3" key="1">
    <citation type="journal article" date="2015" name="Genome Announc.">
        <title>Draft Genome Sequence of Brevibacillus brevis DZQ7, a Plant Growth-Promoting Rhizobacterium with Broad-Spectrum Antimicrobial Activity.</title>
        <authorList>
            <person name="Hou Q."/>
            <person name="Wang C."/>
            <person name="Hou X."/>
            <person name="Xia Z."/>
            <person name="Ye J."/>
            <person name="Liu K."/>
            <person name="Liu H."/>
            <person name="Wang J."/>
            <person name="Guo H."/>
            <person name="Yu X."/>
            <person name="Yang Y."/>
            <person name="Du B."/>
            <person name="Ding Y."/>
        </authorList>
    </citation>
    <scope>NUCLEOTIDE SEQUENCE [LARGE SCALE GENOMIC DNA]</scope>
    <source>
        <strain evidence="2 3">DZQ7</strain>
    </source>
</reference>
<evidence type="ECO:0000259" key="1">
    <source>
        <dbReference type="Pfam" id="PF00144"/>
    </source>
</evidence>
<dbReference type="PANTHER" id="PTHR46825">
    <property type="entry name" value="D-ALANYL-D-ALANINE-CARBOXYPEPTIDASE/ENDOPEPTIDASE AMPH"/>
    <property type="match status" value="1"/>
</dbReference>
<gene>
    <name evidence="2" type="ORF">AB432_014975</name>
</gene>
<dbReference type="SUPFAM" id="SSF56601">
    <property type="entry name" value="beta-lactamase/transpeptidase-like"/>
    <property type="match status" value="1"/>
</dbReference>
<proteinExistence type="predicted"/>
<sequence>MKMNEWEASFEAYVQRLMDDFQVPGAIIAVAKDGELTYEKAFGYRDREKQAPIDLNTVFGIGSITKSFTCMAIMQLQEEGKLSVHDPVITYLPEFRTPNEAQTKSITIHHFMTHTLGFPPLPALIPAMLPSLQADPTAEELLQHFEAHCKHPIDTFEELMSYIEKLPFELLGPAGTEFSYSNEAFGLLGAIIERVSGKTYEAYVQEHILQPLGMERTVFHVEELGEDDNTTMLYTRRLNDGVREVVRAPGWWDAPAMRAAGFLKSSARDMLRYADVYRTGGLSNGARIFSGDSASQMTAPHVRIDLSRSYGYGLGVFPFSEDYTLLTHTGGLKGMTAQMFIIPEAGVTGILLTNMDDAPISNLTLGLLNSMFGRPLERQFATFSECEVPLAYLQQCPGTYKSGEGEAVEITFDEAQRQLVLVLGSDVFPLRSVGEDTFLFTRHNIDSLIRFVRHPDGEIKRLAFGSRQMPKVI</sequence>
<dbReference type="Proteomes" id="UP000036061">
    <property type="component" value="Chromosome"/>
</dbReference>